<keyword evidence="3" id="KW-1185">Reference proteome</keyword>
<dbReference type="AlphaFoldDB" id="A0A9W4GRL4"/>
<organism evidence="2 3">
    <name type="scientific">Actinacidiphila cocklensis</name>
    <dbReference type="NCBI Taxonomy" id="887465"/>
    <lineage>
        <taxon>Bacteria</taxon>
        <taxon>Bacillati</taxon>
        <taxon>Actinomycetota</taxon>
        <taxon>Actinomycetes</taxon>
        <taxon>Kitasatosporales</taxon>
        <taxon>Streptomycetaceae</taxon>
        <taxon>Actinacidiphila</taxon>
    </lineage>
</organism>
<dbReference type="EMBL" id="CAJSLV010000059">
    <property type="protein sequence ID" value="CAG6394836.1"/>
    <property type="molecule type" value="Genomic_DNA"/>
</dbReference>
<feature type="region of interest" description="Disordered" evidence="1">
    <location>
        <begin position="1"/>
        <end position="109"/>
    </location>
</feature>
<proteinExistence type="predicted"/>
<evidence type="ECO:0000256" key="1">
    <source>
        <dbReference type="SAM" id="MobiDB-lite"/>
    </source>
</evidence>
<keyword evidence="2" id="KW-0396">Initiation factor</keyword>
<name>A0A9W4GRL4_9ACTN</name>
<protein>
    <submittedName>
        <fullName evidence="2">Eukaryotic translation initiation factor 4B</fullName>
    </submittedName>
</protein>
<dbReference type="AntiFam" id="ANF00013">
    <property type="entry name" value="tRNA translation"/>
</dbReference>
<evidence type="ECO:0000313" key="2">
    <source>
        <dbReference type="EMBL" id="CAG6394836.1"/>
    </source>
</evidence>
<comment type="caution">
    <text evidence="2">The sequence shown here is derived from an EMBL/GenBank/DDBJ whole genome shotgun (WGS) entry which is preliminary data.</text>
</comment>
<feature type="compositionally biased region" description="Basic residues" evidence="1">
    <location>
        <begin position="14"/>
        <end position="23"/>
    </location>
</feature>
<dbReference type="GO" id="GO:0003743">
    <property type="term" value="F:translation initiation factor activity"/>
    <property type="evidence" value="ECO:0007669"/>
    <property type="project" value="UniProtKB-KW"/>
</dbReference>
<keyword evidence="2" id="KW-0648">Protein biosynthesis</keyword>
<sequence length="109" mass="11387">MHRGVAQLGSALRSGRRGRGFKSRHPDSKAAGQGLDPHEDQGPEPFPGPSWEPLGANPDIRLPGGSGPAGGTREAAPVTALRSPPRIAGWGKPRRAGQDRPGSPRRSTC</sequence>
<gene>
    <name evidence="2" type="ORF">SCOCK_30069</name>
</gene>
<evidence type="ECO:0000313" key="3">
    <source>
        <dbReference type="Proteomes" id="UP001152519"/>
    </source>
</evidence>
<dbReference type="Proteomes" id="UP001152519">
    <property type="component" value="Unassembled WGS sequence"/>
</dbReference>
<accession>A0A9W4GRL4</accession>
<reference evidence="2" key="1">
    <citation type="submission" date="2021-05" db="EMBL/GenBank/DDBJ databases">
        <authorList>
            <person name="Arsene-Ploetze F."/>
        </authorList>
    </citation>
    <scope>NUCLEOTIDE SEQUENCE</scope>
    <source>
        <strain evidence="2">DSM 42138</strain>
    </source>
</reference>